<sequence>MKREGFCLLYALLMAHMALGQQLRFGVKGGLNYANFRIKNVVGPDRLAGVNVGVMARYSFGPSNFWNIQSELLYSAKGSTDKYGLTSLGGRAIYKYRRNYLDLPILAKINLQGLTFEAGPQLSYLVSVSDTNDNPLFQHPARRDYNSLQLGYAAGLGYEIPVGLSLTVRYAGDVTDVYNGGGARNSVFQAQLGYLFQTKSNVSAN</sequence>
<dbReference type="Pfam" id="PF13568">
    <property type="entry name" value="OMP_b-brl_2"/>
    <property type="match status" value="1"/>
</dbReference>
<feature type="domain" description="Outer membrane protein beta-barrel" evidence="1">
    <location>
        <begin position="21"/>
        <end position="171"/>
    </location>
</feature>
<organism evidence="2 3">
    <name type="scientific">Hymenobacter crusticola</name>
    <dbReference type="NCBI Taxonomy" id="1770526"/>
    <lineage>
        <taxon>Bacteria</taxon>
        <taxon>Pseudomonadati</taxon>
        <taxon>Bacteroidota</taxon>
        <taxon>Cytophagia</taxon>
        <taxon>Cytophagales</taxon>
        <taxon>Hymenobacteraceae</taxon>
        <taxon>Hymenobacter</taxon>
    </lineage>
</organism>
<accession>A0A243W845</accession>
<reference evidence="2 3" key="1">
    <citation type="submission" date="2017-01" db="EMBL/GenBank/DDBJ databases">
        <title>A new Hymenobacter.</title>
        <authorList>
            <person name="Liang Y."/>
            <person name="Feng F."/>
        </authorList>
    </citation>
    <scope>NUCLEOTIDE SEQUENCE [LARGE SCALE GENOMIC DNA]</scope>
    <source>
        <strain evidence="2">MIMBbqt21</strain>
    </source>
</reference>
<name>A0A243W845_9BACT</name>
<comment type="caution">
    <text evidence="2">The sequence shown here is derived from an EMBL/GenBank/DDBJ whole genome shotgun (WGS) entry which is preliminary data.</text>
</comment>
<dbReference type="OrthoDB" id="838174at2"/>
<proteinExistence type="predicted"/>
<keyword evidence="3" id="KW-1185">Reference proteome</keyword>
<dbReference type="InterPro" id="IPR025665">
    <property type="entry name" value="Beta-barrel_OMP_2"/>
</dbReference>
<dbReference type="EMBL" id="MTSE01000017">
    <property type="protein sequence ID" value="OUJ71239.1"/>
    <property type="molecule type" value="Genomic_DNA"/>
</dbReference>
<protein>
    <recommendedName>
        <fullName evidence="1">Outer membrane protein beta-barrel domain-containing protein</fullName>
    </recommendedName>
</protein>
<evidence type="ECO:0000313" key="2">
    <source>
        <dbReference type="EMBL" id="OUJ71239.1"/>
    </source>
</evidence>
<dbReference type="AlphaFoldDB" id="A0A243W845"/>
<gene>
    <name evidence="2" type="ORF">BXP70_22440</name>
</gene>
<evidence type="ECO:0000259" key="1">
    <source>
        <dbReference type="Pfam" id="PF13568"/>
    </source>
</evidence>
<dbReference type="Proteomes" id="UP000194873">
    <property type="component" value="Unassembled WGS sequence"/>
</dbReference>
<evidence type="ECO:0000313" key="3">
    <source>
        <dbReference type="Proteomes" id="UP000194873"/>
    </source>
</evidence>
<dbReference type="RefSeq" id="WP_086596351.1">
    <property type="nucleotide sequence ID" value="NZ_MTSE01000017.1"/>
</dbReference>